<dbReference type="EMBL" id="CAJOAZ010002369">
    <property type="protein sequence ID" value="CAF3922301.1"/>
    <property type="molecule type" value="Genomic_DNA"/>
</dbReference>
<dbReference type="Proteomes" id="UP000663845">
    <property type="component" value="Unassembled WGS sequence"/>
</dbReference>
<gene>
    <name evidence="2" type="ORF">JYZ213_LOCUS7590</name>
    <name evidence="3" type="ORF">OXD698_LOCUS25092</name>
</gene>
<reference evidence="2" key="1">
    <citation type="submission" date="2021-02" db="EMBL/GenBank/DDBJ databases">
        <authorList>
            <person name="Nowell W R."/>
        </authorList>
    </citation>
    <scope>NUCLEOTIDE SEQUENCE</scope>
</reference>
<feature type="compositionally biased region" description="Polar residues" evidence="1">
    <location>
        <begin position="24"/>
        <end position="37"/>
    </location>
</feature>
<dbReference type="EMBL" id="CAJNOG010000050">
    <property type="protein sequence ID" value="CAF0845253.1"/>
    <property type="molecule type" value="Genomic_DNA"/>
</dbReference>
<evidence type="ECO:0000256" key="1">
    <source>
        <dbReference type="SAM" id="MobiDB-lite"/>
    </source>
</evidence>
<protein>
    <submittedName>
        <fullName evidence="2">Uncharacterized protein</fullName>
    </submittedName>
</protein>
<proteinExistence type="predicted"/>
<evidence type="ECO:0000313" key="3">
    <source>
        <dbReference type="EMBL" id="CAF3922301.1"/>
    </source>
</evidence>
<comment type="caution">
    <text evidence="2">The sequence shown here is derived from an EMBL/GenBank/DDBJ whole genome shotgun (WGS) entry which is preliminary data.</text>
</comment>
<feature type="region of interest" description="Disordered" evidence="1">
    <location>
        <begin position="1"/>
        <end position="37"/>
    </location>
</feature>
<dbReference type="AlphaFoldDB" id="A0A813VTN8"/>
<name>A0A813VTN8_9BILA</name>
<dbReference type="Proteomes" id="UP000663844">
    <property type="component" value="Unassembled WGS sequence"/>
</dbReference>
<sequence>MASKHNIKNNNYTTIRKNTDTGKRSTTGGATSIMNKSNKDNTQLKATSTVTDMDPPTKIDMYNLQSAEDNYYPSIQSTQLNKQNELVAVPYTDRLLDIMKKHGLICKPTREGHQLTLHVENPDTELLICTGVSEDEQVSEACKCNKYFPPQFEILGNICNFCHHSFRFHRVKPELEHIEFDNMKSETERNDYKYWFDKFIELQRLYCCATKNFSFDNNLFIKIYGKPRQAALSFIQSPNYRYVLIKYVYDGVYDEGETLIETKYQIISLQTMQPIKTDDQLKHSCSYYRDNTQTDTGFRTILWDLNQPATLIATEVFSDRSYQTFVKRMVNIQCPSIDQK</sequence>
<organism evidence="2 4">
    <name type="scientific">Adineta steineri</name>
    <dbReference type="NCBI Taxonomy" id="433720"/>
    <lineage>
        <taxon>Eukaryota</taxon>
        <taxon>Metazoa</taxon>
        <taxon>Spiralia</taxon>
        <taxon>Gnathifera</taxon>
        <taxon>Rotifera</taxon>
        <taxon>Eurotatoria</taxon>
        <taxon>Bdelloidea</taxon>
        <taxon>Adinetida</taxon>
        <taxon>Adinetidae</taxon>
        <taxon>Adineta</taxon>
    </lineage>
</organism>
<evidence type="ECO:0000313" key="4">
    <source>
        <dbReference type="Proteomes" id="UP000663845"/>
    </source>
</evidence>
<evidence type="ECO:0000313" key="2">
    <source>
        <dbReference type="EMBL" id="CAF0845253.1"/>
    </source>
</evidence>
<accession>A0A813VTN8</accession>